<name>A0A8T0KZ80_PHAAN</name>
<sequence>MESSIIIEMNRLLRKCHVERIRMTPFMWCLNIGSPVEVNLKLLKVMVCRWVGHDNSFRVSQQLVPFSVIDVFMSIGLEIGGLQIPFDEVVVGLVGEMFKSKTISLKDLTDMFNVIVHDNNIDVDVVLLDDLDSLCLYDWCTGVHKHIVENLNKCKKKIMRGGIAQSLTLSGNVAVLQAWAVERLSLHGHASHRFFPRIMRWFPYKSRTENIEHIFKTGDLNMEWYVRKEDRHRPEIRAAFNMDDGGMSEGSLAEGSKVEKDDDESSDDGTWEAGAEERLRKNNEDIRALNAKIGVLTRELFEICQTPIFTEEDACGTDEEVGGGVDEAAEVGGDEKPEVGGDEEAEVGRDCGFEEEGDGNAVHDPVGTYIEVRGEDKTAHEDEIVSRPIDNIVCIEIDDDGDEEEREVVPLAIPPLRSFVGDPSTTIDVDQLYRAVSVREMTVYRVVSEIIGQTLSTTSFYTLAPIKYVDNMVVLFACTMFMYFEKRLCGVVKRIHFSPLYSHHILTDYRKRPQNRHVWTLHNYKSYLRCDKFALGDFGTADFLFMPFVHDDHWWCYSVKLSSLEIFVIDSLGKGIRDRKRIDTAVAENMARFFCMLMNRPEGSIGPLTVKQANIPSQPNLHDCGVIMLKAMEIWDGDDKYNGKSMPEYTTEELLGIRKKYVCEWILDNENIRRMKALELYGIV</sequence>
<dbReference type="AlphaFoldDB" id="A0A8T0KZ80"/>
<evidence type="ECO:0000256" key="2">
    <source>
        <dbReference type="ARBA" id="ARBA00022670"/>
    </source>
</evidence>
<dbReference type="SUPFAM" id="SSF54001">
    <property type="entry name" value="Cysteine proteinases"/>
    <property type="match status" value="1"/>
</dbReference>
<evidence type="ECO:0000256" key="1">
    <source>
        <dbReference type="ARBA" id="ARBA00005234"/>
    </source>
</evidence>
<proteinExistence type="inferred from homology"/>
<evidence type="ECO:0000256" key="3">
    <source>
        <dbReference type="ARBA" id="ARBA00022801"/>
    </source>
</evidence>
<dbReference type="InterPro" id="IPR003653">
    <property type="entry name" value="Peptidase_C48_C"/>
</dbReference>
<feature type="domain" description="Ubiquitin-like protease family profile" evidence="5">
    <location>
        <begin position="453"/>
        <end position="635"/>
    </location>
</feature>
<evidence type="ECO:0000313" key="6">
    <source>
        <dbReference type="EMBL" id="KAG2404671.1"/>
    </source>
</evidence>
<protein>
    <recommendedName>
        <fullName evidence="5">Ubiquitin-like protease family profile domain-containing protein</fullName>
    </recommendedName>
</protein>
<dbReference type="PROSITE" id="PS50600">
    <property type="entry name" value="ULP_PROTEASE"/>
    <property type="match status" value="1"/>
</dbReference>
<evidence type="ECO:0000256" key="4">
    <source>
        <dbReference type="SAM" id="MobiDB-lite"/>
    </source>
</evidence>
<keyword evidence="2" id="KW-0645">Protease</keyword>
<feature type="region of interest" description="Disordered" evidence="4">
    <location>
        <begin position="241"/>
        <end position="276"/>
    </location>
</feature>
<organism evidence="6 7">
    <name type="scientific">Phaseolus angularis</name>
    <name type="common">Azuki bean</name>
    <name type="synonym">Vigna angularis</name>
    <dbReference type="NCBI Taxonomy" id="3914"/>
    <lineage>
        <taxon>Eukaryota</taxon>
        <taxon>Viridiplantae</taxon>
        <taxon>Streptophyta</taxon>
        <taxon>Embryophyta</taxon>
        <taxon>Tracheophyta</taxon>
        <taxon>Spermatophyta</taxon>
        <taxon>Magnoliopsida</taxon>
        <taxon>eudicotyledons</taxon>
        <taxon>Gunneridae</taxon>
        <taxon>Pentapetalae</taxon>
        <taxon>rosids</taxon>
        <taxon>fabids</taxon>
        <taxon>Fabales</taxon>
        <taxon>Fabaceae</taxon>
        <taxon>Papilionoideae</taxon>
        <taxon>50 kb inversion clade</taxon>
        <taxon>NPAAA clade</taxon>
        <taxon>indigoferoid/millettioid clade</taxon>
        <taxon>Phaseoleae</taxon>
        <taxon>Vigna</taxon>
    </lineage>
</organism>
<gene>
    <name evidence="6" type="ORF">HKW66_Vig0115930</name>
</gene>
<feature type="compositionally biased region" description="Acidic residues" evidence="4">
    <location>
        <begin position="261"/>
        <end position="270"/>
    </location>
</feature>
<comment type="caution">
    <text evidence="6">The sequence shown here is derived from an EMBL/GenBank/DDBJ whole genome shotgun (WGS) entry which is preliminary data.</text>
</comment>
<reference evidence="6 7" key="1">
    <citation type="submission" date="2020-05" db="EMBL/GenBank/DDBJ databases">
        <title>Vigna angularis (adzuki bean) Var. LongXiaoDou No. 4 denovo assembly.</title>
        <authorList>
            <person name="Xiang H."/>
        </authorList>
    </citation>
    <scope>NUCLEOTIDE SEQUENCE [LARGE SCALE GENOMIC DNA]</scope>
    <source>
        <tissue evidence="6">Leaf</tissue>
    </source>
</reference>
<dbReference type="GO" id="GO:0006508">
    <property type="term" value="P:proteolysis"/>
    <property type="evidence" value="ECO:0007669"/>
    <property type="project" value="UniProtKB-KW"/>
</dbReference>
<dbReference type="Gene3D" id="3.40.395.10">
    <property type="entry name" value="Adenoviral Proteinase, Chain A"/>
    <property type="match status" value="1"/>
</dbReference>
<dbReference type="Pfam" id="PF02902">
    <property type="entry name" value="Peptidase_C48"/>
    <property type="match status" value="1"/>
</dbReference>
<dbReference type="InterPro" id="IPR038765">
    <property type="entry name" value="Papain-like_cys_pep_sf"/>
</dbReference>
<evidence type="ECO:0000313" key="7">
    <source>
        <dbReference type="Proteomes" id="UP000743370"/>
    </source>
</evidence>
<evidence type="ECO:0000259" key="5">
    <source>
        <dbReference type="PROSITE" id="PS50600"/>
    </source>
</evidence>
<dbReference type="Proteomes" id="UP000743370">
    <property type="component" value="Unassembled WGS sequence"/>
</dbReference>
<keyword evidence="3" id="KW-0378">Hydrolase</keyword>
<comment type="similarity">
    <text evidence="1">Belongs to the peptidase C48 family.</text>
</comment>
<dbReference type="GO" id="GO:0008234">
    <property type="term" value="F:cysteine-type peptidase activity"/>
    <property type="evidence" value="ECO:0007669"/>
    <property type="project" value="InterPro"/>
</dbReference>
<accession>A0A8T0KZ80</accession>
<dbReference type="EMBL" id="JABFOF010000002">
    <property type="protein sequence ID" value="KAG2404671.1"/>
    <property type="molecule type" value="Genomic_DNA"/>
</dbReference>